<dbReference type="AlphaFoldDB" id="A0A348HF46"/>
<protein>
    <submittedName>
        <fullName evidence="5">Predicted transcriptional regulators</fullName>
    </submittedName>
</protein>
<dbReference type="KEGG" id="zpl:ZBT109_1488"/>
<dbReference type="Proteomes" id="UP000267342">
    <property type="component" value="Chromosome"/>
</dbReference>
<dbReference type="STRING" id="1123510.GCA_000620025_00485"/>
<evidence type="ECO:0000313" key="6">
    <source>
        <dbReference type="Proteomes" id="UP000267342"/>
    </source>
</evidence>
<gene>
    <name evidence="5" type="ORF">ZBT109_1488</name>
</gene>
<evidence type="ECO:0000256" key="2">
    <source>
        <dbReference type="ARBA" id="ARBA00022722"/>
    </source>
</evidence>
<evidence type="ECO:0000313" key="5">
    <source>
        <dbReference type="EMBL" id="BBG30248.1"/>
    </source>
</evidence>
<accession>A0A348HF46</accession>
<keyword evidence="6" id="KW-1185">Reference proteome</keyword>
<evidence type="ECO:0000256" key="1">
    <source>
        <dbReference type="ARBA" id="ARBA00001946"/>
    </source>
</evidence>
<comment type="cofactor">
    <cofactor evidence="1">
        <name>Mg(2+)</name>
        <dbReference type="ChEBI" id="CHEBI:18420"/>
    </cofactor>
</comment>
<dbReference type="EMBL" id="AP018933">
    <property type="protein sequence ID" value="BBG30248.1"/>
    <property type="molecule type" value="Genomic_DNA"/>
</dbReference>
<dbReference type="GO" id="GO:0004518">
    <property type="term" value="F:nuclease activity"/>
    <property type="evidence" value="ECO:0007669"/>
    <property type="project" value="UniProtKB-KW"/>
</dbReference>
<keyword evidence="3" id="KW-0378">Hydrolase</keyword>
<sequence>MGRLRLGGGENKEYIGNRFSGNLDYEDKIFLCSAACQCEKTPLIAKDGSERKQDCMSMRINALAKASPKSSFYKAEVNYDMTQAPPEPVLESCPAPGIEPQRHPYLPGWITKYWNDTAKGRPSWQSGCGYIKRPDVIIVHDPLKSPVQSNIKTVVEVKFPNDTFGKDQIEDYIEIAGSEDKVAVLLTEDCGCSDKEREREPVSEPAVAPAEEISAHSSQARAEVQQEADNSYAYYDGDNVMHVVASPLDDNENSSSYNLGKFFYLSAAEQRVLAESSGMALAALATIVAYSWLALLA</sequence>
<dbReference type="GO" id="GO:0016788">
    <property type="term" value="F:hydrolase activity, acting on ester bonds"/>
    <property type="evidence" value="ECO:0007669"/>
    <property type="project" value="InterPro"/>
</dbReference>
<dbReference type="OrthoDB" id="6675421at2"/>
<feature type="domain" description="VRR-NUC" evidence="4">
    <location>
        <begin position="70"/>
        <end position="189"/>
    </location>
</feature>
<evidence type="ECO:0000259" key="4">
    <source>
        <dbReference type="SMART" id="SM00990"/>
    </source>
</evidence>
<organism evidence="5 6">
    <name type="scientific">Zymobacter palmae</name>
    <dbReference type="NCBI Taxonomy" id="33074"/>
    <lineage>
        <taxon>Bacteria</taxon>
        <taxon>Pseudomonadati</taxon>
        <taxon>Pseudomonadota</taxon>
        <taxon>Gammaproteobacteria</taxon>
        <taxon>Oceanospirillales</taxon>
        <taxon>Halomonadaceae</taxon>
        <taxon>Zymobacter group</taxon>
        <taxon>Zymobacter</taxon>
    </lineage>
</organism>
<proteinExistence type="predicted"/>
<dbReference type="InterPro" id="IPR014883">
    <property type="entry name" value="VRR_NUC"/>
</dbReference>
<dbReference type="SMART" id="SM00990">
    <property type="entry name" value="VRR_NUC"/>
    <property type="match status" value="1"/>
</dbReference>
<reference evidence="5 6" key="1">
    <citation type="submission" date="2018-09" db="EMBL/GenBank/DDBJ databases">
        <title>Zymobacter palmae IAM14233 (=T109) whole genome analysis.</title>
        <authorList>
            <person name="Yanase H."/>
        </authorList>
    </citation>
    <scope>NUCLEOTIDE SEQUENCE [LARGE SCALE GENOMIC DNA]</scope>
    <source>
        <strain evidence="5 6">IAM14233</strain>
    </source>
</reference>
<name>A0A348HF46_9GAMM</name>
<keyword evidence="2" id="KW-0540">Nuclease</keyword>
<evidence type="ECO:0000256" key="3">
    <source>
        <dbReference type="ARBA" id="ARBA00022801"/>
    </source>
</evidence>
<dbReference type="Pfam" id="PF08774">
    <property type="entry name" value="VRR_NUC"/>
    <property type="match status" value="1"/>
</dbReference>
<dbReference type="RefSeq" id="WP_051524073.1">
    <property type="nucleotide sequence ID" value="NZ_AP018933.1"/>
</dbReference>